<evidence type="ECO:0000256" key="4">
    <source>
        <dbReference type="RuleBase" id="RU003719"/>
    </source>
</evidence>
<dbReference type="PANTHER" id="PTHR43761">
    <property type="entry name" value="D-ISOMER SPECIFIC 2-HYDROXYACID DEHYDROGENASE FAMILY PROTEIN (AFU_ORTHOLOGUE AFUA_1G13630)"/>
    <property type="match status" value="1"/>
</dbReference>
<dbReference type="CDD" id="cd12162">
    <property type="entry name" value="2-Hacid_dh_4"/>
    <property type="match status" value="1"/>
</dbReference>
<dbReference type="Pfam" id="PF02826">
    <property type="entry name" value="2-Hacid_dh_C"/>
    <property type="match status" value="1"/>
</dbReference>
<evidence type="ECO:0000256" key="3">
    <source>
        <dbReference type="ARBA" id="ARBA00023027"/>
    </source>
</evidence>
<dbReference type="FunFam" id="3.40.50.720:FF:000203">
    <property type="entry name" value="D-3-phosphoglycerate dehydrogenase (SerA)"/>
    <property type="match status" value="1"/>
</dbReference>
<keyword evidence="8" id="KW-1185">Reference proteome</keyword>
<protein>
    <submittedName>
        <fullName evidence="7">Phosphoglycerate dehydrogenase</fullName>
        <ecNumber evidence="7">1.1.1.95</ecNumber>
    </submittedName>
</protein>
<dbReference type="PANTHER" id="PTHR43761:SF1">
    <property type="entry name" value="D-ISOMER SPECIFIC 2-HYDROXYACID DEHYDROGENASE CATALYTIC DOMAIN-CONTAINING PROTEIN-RELATED"/>
    <property type="match status" value="1"/>
</dbReference>
<dbReference type="InterPro" id="IPR006139">
    <property type="entry name" value="D-isomer_2_OHA_DH_cat_dom"/>
</dbReference>
<dbReference type="STRING" id="207559.Dde_1681"/>
<evidence type="ECO:0000313" key="7">
    <source>
        <dbReference type="EMBL" id="ABB38478.1"/>
    </source>
</evidence>
<dbReference type="InterPro" id="IPR050418">
    <property type="entry name" value="D-iso_2-hydroxyacid_DH_PdxB"/>
</dbReference>
<dbReference type="Gene3D" id="3.40.50.720">
    <property type="entry name" value="NAD(P)-binding Rossmann-like Domain"/>
    <property type="match status" value="2"/>
</dbReference>
<evidence type="ECO:0000256" key="2">
    <source>
        <dbReference type="ARBA" id="ARBA00023002"/>
    </source>
</evidence>
<evidence type="ECO:0000256" key="1">
    <source>
        <dbReference type="ARBA" id="ARBA00005854"/>
    </source>
</evidence>
<dbReference type="EMBL" id="CP000112">
    <property type="protein sequence ID" value="ABB38478.1"/>
    <property type="molecule type" value="Genomic_DNA"/>
</dbReference>
<keyword evidence="2 4" id="KW-0560">Oxidoreductase</keyword>
<dbReference type="SUPFAM" id="SSF52283">
    <property type="entry name" value="Formate/glycerate dehydrogenase catalytic domain-like"/>
    <property type="match status" value="1"/>
</dbReference>
<sequence>MRITVLDGYTLNPGDLSWAEIEKLGEVTVHDRTHGQDIVKRGGQAQILLTNKVRLTAETLAMLPQLRFISVLATGYDVVDIAAAAARGIPVSNAPGYGVEAVAQHTMALLLELCRKTARHDTLVKQGAWSQAPDWCFWEGTQQQLTGKTMGIVGFGNSGRRVAVLADAFGMDVIAYAPRPKEAPALRNFRFAPLEELTAQADVISLHCPLTADNRHLINAQRIASMKDGALLLNTARGPLVDETALAQALVSGKLGGAGLDVLETEPPLPDNPLFRAPNCLITPHIAWATQTARQSLMSITARNIEMFKHGTPQNVVNAHML</sequence>
<keyword evidence="3" id="KW-0520">NAD</keyword>
<feature type="domain" description="D-isomer specific 2-hydroxyacid dehydrogenase NAD-binding" evidence="6">
    <location>
        <begin position="107"/>
        <end position="287"/>
    </location>
</feature>
<proteinExistence type="inferred from homology"/>
<dbReference type="GO" id="GO:0051287">
    <property type="term" value="F:NAD binding"/>
    <property type="evidence" value="ECO:0007669"/>
    <property type="project" value="InterPro"/>
</dbReference>
<name>Q311B8_OLEA2</name>
<dbReference type="HOGENOM" id="CLU_019796_1_3_7"/>
<dbReference type="InterPro" id="IPR036291">
    <property type="entry name" value="NAD(P)-bd_dom_sf"/>
</dbReference>
<gene>
    <name evidence="7" type="ordered locus">Dde_1681</name>
</gene>
<dbReference type="RefSeq" id="WP_011367625.1">
    <property type="nucleotide sequence ID" value="NC_007519.1"/>
</dbReference>
<dbReference type="InterPro" id="IPR006140">
    <property type="entry name" value="D-isomer_DH_NAD-bd"/>
</dbReference>
<dbReference type="InterPro" id="IPR029753">
    <property type="entry name" value="D-isomer_DH_CS"/>
</dbReference>
<dbReference type="GO" id="GO:0004617">
    <property type="term" value="F:phosphoglycerate dehydrogenase activity"/>
    <property type="evidence" value="ECO:0007669"/>
    <property type="project" value="UniProtKB-EC"/>
</dbReference>
<dbReference type="PROSITE" id="PS00671">
    <property type="entry name" value="D_2_HYDROXYACID_DH_3"/>
    <property type="match status" value="1"/>
</dbReference>
<reference evidence="7 8" key="1">
    <citation type="journal article" date="2011" name="J. Bacteriol.">
        <title>Complete genome sequence and updated annotation of Desulfovibrio alaskensis G20.</title>
        <authorList>
            <person name="Hauser L.J."/>
            <person name="Land M.L."/>
            <person name="Brown S.D."/>
            <person name="Larimer F."/>
            <person name="Keller K.L."/>
            <person name="Rapp-Giles B.J."/>
            <person name="Price M.N."/>
            <person name="Lin M."/>
            <person name="Bruce D.C."/>
            <person name="Detter J.C."/>
            <person name="Tapia R."/>
            <person name="Han C.S."/>
            <person name="Goodwin L.A."/>
            <person name="Cheng J.F."/>
            <person name="Pitluck S."/>
            <person name="Copeland A."/>
            <person name="Lucas S."/>
            <person name="Nolan M."/>
            <person name="Lapidus A.L."/>
            <person name="Palumbo A.V."/>
            <person name="Wall J.D."/>
        </authorList>
    </citation>
    <scope>NUCLEOTIDE SEQUENCE [LARGE SCALE GENOMIC DNA]</scope>
    <source>
        <strain evidence="8">ATCC BAA 1058 / DSM 17464 / G20</strain>
    </source>
</reference>
<accession>Q311B8</accession>
<dbReference type="SUPFAM" id="SSF51735">
    <property type="entry name" value="NAD(P)-binding Rossmann-fold domains"/>
    <property type="match status" value="1"/>
</dbReference>
<dbReference type="AlphaFoldDB" id="Q311B8"/>
<evidence type="ECO:0000259" key="5">
    <source>
        <dbReference type="Pfam" id="PF00389"/>
    </source>
</evidence>
<dbReference type="KEGG" id="dde:Dde_1681"/>
<feature type="domain" description="D-isomer specific 2-hydroxyacid dehydrogenase catalytic" evidence="5">
    <location>
        <begin position="19"/>
        <end position="318"/>
    </location>
</feature>
<dbReference type="Proteomes" id="UP000002710">
    <property type="component" value="Chromosome"/>
</dbReference>
<dbReference type="Pfam" id="PF00389">
    <property type="entry name" value="2-Hacid_dh"/>
    <property type="match status" value="1"/>
</dbReference>
<evidence type="ECO:0000313" key="8">
    <source>
        <dbReference type="Proteomes" id="UP000002710"/>
    </source>
</evidence>
<evidence type="ECO:0000259" key="6">
    <source>
        <dbReference type="Pfam" id="PF02826"/>
    </source>
</evidence>
<dbReference type="EC" id="1.1.1.95" evidence="7"/>
<comment type="similarity">
    <text evidence="1 4">Belongs to the D-isomer specific 2-hydroxyacid dehydrogenase family.</text>
</comment>
<dbReference type="eggNOG" id="COG1052">
    <property type="taxonomic scope" value="Bacteria"/>
</dbReference>
<organism evidence="7 8">
    <name type="scientific">Oleidesulfovibrio alaskensis (strain ATCC BAA-1058 / DSM 17464 / G20)</name>
    <name type="common">Desulfovibrio alaskensis</name>
    <dbReference type="NCBI Taxonomy" id="207559"/>
    <lineage>
        <taxon>Bacteria</taxon>
        <taxon>Pseudomonadati</taxon>
        <taxon>Thermodesulfobacteriota</taxon>
        <taxon>Desulfovibrionia</taxon>
        <taxon>Desulfovibrionales</taxon>
        <taxon>Desulfovibrionaceae</taxon>
        <taxon>Oleidesulfovibrio</taxon>
    </lineage>
</organism>